<dbReference type="EMBL" id="BLXT01004603">
    <property type="protein sequence ID" value="GFO15106.1"/>
    <property type="molecule type" value="Genomic_DNA"/>
</dbReference>
<evidence type="ECO:0000313" key="1">
    <source>
        <dbReference type="EMBL" id="GFO15106.1"/>
    </source>
</evidence>
<gene>
    <name evidence="1" type="ORF">PoB_004161100</name>
</gene>
<reference evidence="1 2" key="1">
    <citation type="journal article" date="2021" name="Elife">
        <title>Chloroplast acquisition without the gene transfer in kleptoplastic sea slugs, Plakobranchus ocellatus.</title>
        <authorList>
            <person name="Maeda T."/>
            <person name="Takahashi S."/>
            <person name="Yoshida T."/>
            <person name="Shimamura S."/>
            <person name="Takaki Y."/>
            <person name="Nagai Y."/>
            <person name="Toyoda A."/>
            <person name="Suzuki Y."/>
            <person name="Arimoto A."/>
            <person name="Ishii H."/>
            <person name="Satoh N."/>
            <person name="Nishiyama T."/>
            <person name="Hasebe M."/>
            <person name="Maruyama T."/>
            <person name="Minagawa J."/>
            <person name="Obokata J."/>
            <person name="Shigenobu S."/>
        </authorList>
    </citation>
    <scope>NUCLEOTIDE SEQUENCE [LARGE SCALE GENOMIC DNA]</scope>
</reference>
<dbReference type="AlphaFoldDB" id="A0AAV4B8G1"/>
<comment type="caution">
    <text evidence="1">The sequence shown here is derived from an EMBL/GenBank/DDBJ whole genome shotgun (WGS) entry which is preliminary data.</text>
</comment>
<feature type="non-terminal residue" evidence="1">
    <location>
        <position position="1"/>
    </location>
</feature>
<dbReference type="Gene3D" id="2.170.300.10">
    <property type="entry name" value="Tie2 ligand-binding domain superfamily"/>
    <property type="match status" value="1"/>
</dbReference>
<name>A0AAV4B8G1_9GAST</name>
<proteinExistence type="predicted"/>
<organism evidence="1 2">
    <name type="scientific">Plakobranchus ocellatus</name>
    <dbReference type="NCBI Taxonomy" id="259542"/>
    <lineage>
        <taxon>Eukaryota</taxon>
        <taxon>Metazoa</taxon>
        <taxon>Spiralia</taxon>
        <taxon>Lophotrochozoa</taxon>
        <taxon>Mollusca</taxon>
        <taxon>Gastropoda</taxon>
        <taxon>Heterobranchia</taxon>
        <taxon>Euthyneura</taxon>
        <taxon>Panpulmonata</taxon>
        <taxon>Sacoglossa</taxon>
        <taxon>Placobranchoidea</taxon>
        <taxon>Plakobranchidae</taxon>
        <taxon>Plakobranchus</taxon>
    </lineage>
</organism>
<evidence type="ECO:0000313" key="2">
    <source>
        <dbReference type="Proteomes" id="UP000735302"/>
    </source>
</evidence>
<dbReference type="Proteomes" id="UP000735302">
    <property type="component" value="Unassembled WGS sequence"/>
</dbReference>
<sequence length="78" mass="8222">CPIGTYGKDCAYECSTNCTKQTCDRNTGRCLLCPPGSLGYYCERVGIVEGAKGPEDPNMSVIVGAATTRAQALRETGV</sequence>
<keyword evidence="2" id="KW-1185">Reference proteome</keyword>
<accession>A0AAV4B8G1</accession>
<protein>
    <submittedName>
        <fullName evidence="1">Leukocyte common antigen</fullName>
    </submittedName>
</protein>